<dbReference type="InterPro" id="IPR052462">
    <property type="entry name" value="SLIRP/GR-RBP-like"/>
</dbReference>
<dbReference type="GO" id="GO:0003723">
    <property type="term" value="F:RNA binding"/>
    <property type="evidence" value="ECO:0007669"/>
    <property type="project" value="UniProtKB-UniRule"/>
</dbReference>
<feature type="compositionally biased region" description="Acidic residues" evidence="3">
    <location>
        <begin position="49"/>
        <end position="58"/>
    </location>
</feature>
<dbReference type="AlphaFoldDB" id="A0A3N4LXM3"/>
<dbReference type="SMART" id="SM00360">
    <property type="entry name" value="RRM"/>
    <property type="match status" value="2"/>
</dbReference>
<dbReference type="PANTHER" id="PTHR48027">
    <property type="entry name" value="HETEROGENEOUS NUCLEAR RIBONUCLEOPROTEIN 87F-RELATED"/>
    <property type="match status" value="1"/>
</dbReference>
<feature type="compositionally biased region" description="Gly residues" evidence="3">
    <location>
        <begin position="417"/>
        <end position="477"/>
    </location>
</feature>
<evidence type="ECO:0000256" key="2">
    <source>
        <dbReference type="PROSITE-ProRule" id="PRU00176"/>
    </source>
</evidence>
<feature type="compositionally biased region" description="Acidic residues" evidence="3">
    <location>
        <begin position="101"/>
        <end position="110"/>
    </location>
</feature>
<evidence type="ECO:0000256" key="3">
    <source>
        <dbReference type="SAM" id="MobiDB-lite"/>
    </source>
</evidence>
<feature type="compositionally biased region" description="Basic and acidic residues" evidence="3">
    <location>
        <begin position="124"/>
        <end position="135"/>
    </location>
</feature>
<dbReference type="PROSITE" id="PS50102">
    <property type="entry name" value="RRM"/>
    <property type="match status" value="2"/>
</dbReference>
<feature type="domain" description="RRM" evidence="4">
    <location>
        <begin position="235"/>
        <end position="312"/>
    </location>
</feature>
<dbReference type="SUPFAM" id="SSF54928">
    <property type="entry name" value="RNA-binding domain, RBD"/>
    <property type="match status" value="2"/>
</dbReference>
<feature type="region of interest" description="Disordered" evidence="3">
    <location>
        <begin position="406"/>
        <end position="490"/>
    </location>
</feature>
<organism evidence="5 6">
    <name type="scientific">Terfezia boudieri ATCC MYA-4762</name>
    <dbReference type="NCBI Taxonomy" id="1051890"/>
    <lineage>
        <taxon>Eukaryota</taxon>
        <taxon>Fungi</taxon>
        <taxon>Dikarya</taxon>
        <taxon>Ascomycota</taxon>
        <taxon>Pezizomycotina</taxon>
        <taxon>Pezizomycetes</taxon>
        <taxon>Pezizales</taxon>
        <taxon>Pezizaceae</taxon>
        <taxon>Terfezia</taxon>
    </lineage>
</organism>
<feature type="region of interest" description="Disordered" evidence="3">
    <location>
        <begin position="309"/>
        <end position="329"/>
    </location>
</feature>
<evidence type="ECO:0000259" key="4">
    <source>
        <dbReference type="PROSITE" id="PS50102"/>
    </source>
</evidence>
<keyword evidence="6" id="KW-1185">Reference proteome</keyword>
<dbReference type="InterPro" id="IPR035979">
    <property type="entry name" value="RBD_domain_sf"/>
</dbReference>
<dbReference type="InterPro" id="IPR012677">
    <property type="entry name" value="Nucleotide-bd_a/b_plait_sf"/>
</dbReference>
<proteinExistence type="predicted"/>
<dbReference type="EMBL" id="ML121531">
    <property type="protein sequence ID" value="RPB27644.1"/>
    <property type="molecule type" value="Genomic_DNA"/>
</dbReference>
<feature type="compositionally biased region" description="Basic and acidic residues" evidence="3">
    <location>
        <begin position="316"/>
        <end position="329"/>
    </location>
</feature>
<dbReference type="Proteomes" id="UP000267821">
    <property type="component" value="Unassembled WGS sequence"/>
</dbReference>
<dbReference type="Gene3D" id="3.30.70.330">
    <property type="match status" value="2"/>
</dbReference>
<dbReference type="OrthoDB" id="439808at2759"/>
<dbReference type="InParanoid" id="A0A3N4LXM3"/>
<keyword evidence="1 2" id="KW-0694">RNA-binding</keyword>
<feature type="compositionally biased region" description="Basic and acidic residues" evidence="3">
    <location>
        <begin position="25"/>
        <end position="48"/>
    </location>
</feature>
<sequence>MGKSTAPKKAAVKEVVSRKVAQAVKKVDDKKASSKKDEKKKTKKKEPTPEPESESESESEPKSESESGDSSDSDEFSSERDSSSDEEESDTEMKDASDSDSGSDSEDGSEDEKKPAAKANGVKVENKKMAVRSDDSDSNDSSDSEPKTEKNAVEKAKASDSESGASDGSDSESDSDSVSVSDSDSDSESESEEEKKEEKKEEKPTEKKRKAEAAPVFEAKKSKTEASAENQTGSCTLFCGSLSFNVDDEWLKSEFAEFGCHSARIVWDRERDRSKGFGYVEFNTPQEASKALAAKKGAEIDGRAVNLDYSVPRPQNDNKDRASKFGDKRSAPSDTVFIANLDFDVDESILSAEAEKFGTVVSLRIPTDRESGERKGFGYLTYSSIDEAQAAVDGLSGQMIGGRAVRTDFSTPRDNNNGGGRGGFGGGRGGRGGFGDRGGRGGGRGGRGGRGGFSDRGGGRGGRGGFGDRGGRGGSRGGFSSFQGQKKKFD</sequence>
<accession>A0A3N4LXM3</accession>
<dbReference type="InterPro" id="IPR000504">
    <property type="entry name" value="RRM_dom"/>
</dbReference>
<gene>
    <name evidence="5" type="ORF">L211DRAFT_846399</name>
</gene>
<protein>
    <submittedName>
        <fullName evidence="5">RNA-binding domain-containing protein</fullName>
    </submittedName>
</protein>
<name>A0A3N4LXM3_9PEZI</name>
<dbReference type="STRING" id="1051890.A0A3N4LXM3"/>
<evidence type="ECO:0000313" key="6">
    <source>
        <dbReference type="Proteomes" id="UP000267821"/>
    </source>
</evidence>
<feature type="domain" description="RRM" evidence="4">
    <location>
        <begin position="334"/>
        <end position="412"/>
    </location>
</feature>
<reference evidence="5 6" key="1">
    <citation type="journal article" date="2018" name="Nat. Ecol. Evol.">
        <title>Pezizomycetes genomes reveal the molecular basis of ectomycorrhizal truffle lifestyle.</title>
        <authorList>
            <person name="Murat C."/>
            <person name="Payen T."/>
            <person name="Noel B."/>
            <person name="Kuo A."/>
            <person name="Morin E."/>
            <person name="Chen J."/>
            <person name="Kohler A."/>
            <person name="Krizsan K."/>
            <person name="Balestrini R."/>
            <person name="Da Silva C."/>
            <person name="Montanini B."/>
            <person name="Hainaut M."/>
            <person name="Levati E."/>
            <person name="Barry K.W."/>
            <person name="Belfiori B."/>
            <person name="Cichocki N."/>
            <person name="Clum A."/>
            <person name="Dockter R.B."/>
            <person name="Fauchery L."/>
            <person name="Guy J."/>
            <person name="Iotti M."/>
            <person name="Le Tacon F."/>
            <person name="Lindquist E.A."/>
            <person name="Lipzen A."/>
            <person name="Malagnac F."/>
            <person name="Mello A."/>
            <person name="Molinier V."/>
            <person name="Miyauchi S."/>
            <person name="Poulain J."/>
            <person name="Riccioni C."/>
            <person name="Rubini A."/>
            <person name="Sitrit Y."/>
            <person name="Splivallo R."/>
            <person name="Traeger S."/>
            <person name="Wang M."/>
            <person name="Zifcakova L."/>
            <person name="Wipf D."/>
            <person name="Zambonelli A."/>
            <person name="Paolocci F."/>
            <person name="Nowrousian M."/>
            <person name="Ottonello S."/>
            <person name="Baldrian P."/>
            <person name="Spatafora J.W."/>
            <person name="Henrissat B."/>
            <person name="Nagy L.G."/>
            <person name="Aury J.M."/>
            <person name="Wincker P."/>
            <person name="Grigoriev I.V."/>
            <person name="Bonfante P."/>
            <person name="Martin F.M."/>
        </authorList>
    </citation>
    <scope>NUCLEOTIDE SEQUENCE [LARGE SCALE GENOMIC DNA]</scope>
    <source>
        <strain evidence="5 6">ATCC MYA-4762</strain>
    </source>
</reference>
<evidence type="ECO:0000256" key="1">
    <source>
        <dbReference type="ARBA" id="ARBA00022884"/>
    </source>
</evidence>
<evidence type="ECO:0000313" key="5">
    <source>
        <dbReference type="EMBL" id="RPB27644.1"/>
    </source>
</evidence>
<feature type="compositionally biased region" description="Basic and acidic residues" evidence="3">
    <location>
        <begin position="144"/>
        <end position="160"/>
    </location>
</feature>
<dbReference type="Pfam" id="PF00076">
    <property type="entry name" value="RRM_1"/>
    <property type="match status" value="2"/>
</dbReference>
<feature type="compositionally biased region" description="Acidic residues" evidence="3">
    <location>
        <begin position="183"/>
        <end position="192"/>
    </location>
</feature>
<feature type="region of interest" description="Disordered" evidence="3">
    <location>
        <begin position="1"/>
        <end position="231"/>
    </location>
</feature>
<feature type="compositionally biased region" description="Acidic residues" evidence="3">
    <location>
        <begin position="66"/>
        <end position="76"/>
    </location>
</feature>
<feature type="compositionally biased region" description="Basic and acidic residues" evidence="3">
    <location>
        <begin position="193"/>
        <end position="226"/>
    </location>
</feature>